<dbReference type="GO" id="GO:0006412">
    <property type="term" value="P:translation"/>
    <property type="evidence" value="ECO:0007669"/>
    <property type="project" value="InterPro"/>
</dbReference>
<evidence type="ECO:0000256" key="1">
    <source>
        <dbReference type="ARBA" id="ARBA00008777"/>
    </source>
</evidence>
<dbReference type="STRING" id="747525.W4KPK4"/>
<dbReference type="KEGG" id="hir:HETIRDRAFT_413619"/>
<dbReference type="Proteomes" id="UP000030671">
    <property type="component" value="Unassembled WGS sequence"/>
</dbReference>
<keyword evidence="3 4" id="KW-0687">Ribonucleoprotein</keyword>
<evidence type="ECO:0000256" key="2">
    <source>
        <dbReference type="ARBA" id="ARBA00022980"/>
    </source>
</evidence>
<dbReference type="HOGENOM" id="CLU_074407_1_4_1"/>
<comment type="similarity">
    <text evidence="1 4">Belongs to the bacterial ribosomal protein bL17 family.</text>
</comment>
<sequence length="290" mass="32855">MKHGIAFRKFSRTSSHRMLMLRNLVTSLIEHEQIKTTLPKARDTARLAEKIITMAKKGDLQAYRRASGFLLQPQLTPKVFTTLAKRYAGRPGGYTRIHKFGHRQGDNAPHAILELVDNPRDLKFEVTARAVGWELLSSKLKTTPPRTLINNGVHDVENVIKQEQGLGIKDSGDLRPTTRWNLQKVLRFRPDGALQTLGKKAEEHIDTLLAKPVAVQALREKVEKEDADADQLYFRDIKDLKLKAGETTPGNTGSALGLAQGHLGWTPGRKLRWFERRKLGLQRSMDWSQF</sequence>
<dbReference type="Gene3D" id="3.90.1030.10">
    <property type="entry name" value="Ribosomal protein L17"/>
    <property type="match status" value="1"/>
</dbReference>
<name>W4KPK4_HETIT</name>
<dbReference type="SUPFAM" id="SSF64263">
    <property type="entry name" value="Prokaryotic ribosomal protein L17"/>
    <property type="match status" value="1"/>
</dbReference>
<protein>
    <recommendedName>
        <fullName evidence="7">Mitochondrial ribosomal protein L17</fullName>
    </recommendedName>
</protein>
<dbReference type="GeneID" id="20673118"/>
<evidence type="ECO:0000256" key="3">
    <source>
        <dbReference type="ARBA" id="ARBA00023274"/>
    </source>
</evidence>
<dbReference type="AlphaFoldDB" id="W4KPK4"/>
<dbReference type="HAMAP" id="MF_01368">
    <property type="entry name" value="Ribosomal_bL17"/>
    <property type="match status" value="1"/>
</dbReference>
<reference evidence="5 6" key="1">
    <citation type="journal article" date="2012" name="New Phytol.">
        <title>Insight into trade-off between wood decay and parasitism from the genome of a fungal forest pathogen.</title>
        <authorList>
            <person name="Olson A."/>
            <person name="Aerts A."/>
            <person name="Asiegbu F."/>
            <person name="Belbahri L."/>
            <person name="Bouzid O."/>
            <person name="Broberg A."/>
            <person name="Canback B."/>
            <person name="Coutinho P.M."/>
            <person name="Cullen D."/>
            <person name="Dalman K."/>
            <person name="Deflorio G."/>
            <person name="van Diepen L.T."/>
            <person name="Dunand C."/>
            <person name="Duplessis S."/>
            <person name="Durling M."/>
            <person name="Gonthier P."/>
            <person name="Grimwood J."/>
            <person name="Fossdal C.G."/>
            <person name="Hansson D."/>
            <person name="Henrissat B."/>
            <person name="Hietala A."/>
            <person name="Himmelstrand K."/>
            <person name="Hoffmeister D."/>
            <person name="Hogberg N."/>
            <person name="James T.Y."/>
            <person name="Karlsson M."/>
            <person name="Kohler A."/>
            <person name="Kues U."/>
            <person name="Lee Y.H."/>
            <person name="Lin Y.C."/>
            <person name="Lind M."/>
            <person name="Lindquist E."/>
            <person name="Lombard V."/>
            <person name="Lucas S."/>
            <person name="Lunden K."/>
            <person name="Morin E."/>
            <person name="Murat C."/>
            <person name="Park J."/>
            <person name="Raffaello T."/>
            <person name="Rouze P."/>
            <person name="Salamov A."/>
            <person name="Schmutz J."/>
            <person name="Solheim H."/>
            <person name="Stahlberg J."/>
            <person name="Velez H."/>
            <person name="de Vries R.P."/>
            <person name="Wiebenga A."/>
            <person name="Woodward S."/>
            <person name="Yakovlev I."/>
            <person name="Garbelotto M."/>
            <person name="Martin F."/>
            <person name="Grigoriev I.V."/>
            <person name="Stenlid J."/>
        </authorList>
    </citation>
    <scope>NUCLEOTIDE SEQUENCE [LARGE SCALE GENOMIC DNA]</scope>
    <source>
        <strain evidence="5 6">TC 32-1</strain>
    </source>
</reference>
<dbReference type="FunCoup" id="W4KPK4">
    <property type="interactions" value="218"/>
</dbReference>
<evidence type="ECO:0000313" key="5">
    <source>
        <dbReference type="EMBL" id="ETW87300.1"/>
    </source>
</evidence>
<dbReference type="PANTHER" id="PTHR14413:SF16">
    <property type="entry name" value="LARGE RIBOSOMAL SUBUNIT PROTEIN BL17M"/>
    <property type="match status" value="1"/>
</dbReference>
<evidence type="ECO:0000256" key="4">
    <source>
        <dbReference type="RuleBase" id="RU000660"/>
    </source>
</evidence>
<organism evidence="5 6">
    <name type="scientific">Heterobasidion irregulare (strain TC 32-1)</name>
    <dbReference type="NCBI Taxonomy" id="747525"/>
    <lineage>
        <taxon>Eukaryota</taxon>
        <taxon>Fungi</taxon>
        <taxon>Dikarya</taxon>
        <taxon>Basidiomycota</taxon>
        <taxon>Agaricomycotina</taxon>
        <taxon>Agaricomycetes</taxon>
        <taxon>Russulales</taxon>
        <taxon>Bondarzewiaceae</taxon>
        <taxon>Heterobasidion</taxon>
        <taxon>Heterobasidion annosum species complex</taxon>
    </lineage>
</organism>
<keyword evidence="6" id="KW-1185">Reference proteome</keyword>
<accession>W4KPK4</accession>
<dbReference type="PANTHER" id="PTHR14413">
    <property type="entry name" value="RIBOSOMAL PROTEIN L17"/>
    <property type="match status" value="1"/>
</dbReference>
<dbReference type="GO" id="GO:0003735">
    <property type="term" value="F:structural constituent of ribosome"/>
    <property type="evidence" value="ECO:0007669"/>
    <property type="project" value="InterPro"/>
</dbReference>
<evidence type="ECO:0000313" key="6">
    <source>
        <dbReference type="Proteomes" id="UP000030671"/>
    </source>
</evidence>
<evidence type="ECO:0008006" key="7">
    <source>
        <dbReference type="Google" id="ProtNLM"/>
    </source>
</evidence>
<dbReference type="NCBIfam" id="TIGR00059">
    <property type="entry name" value="L17"/>
    <property type="match status" value="1"/>
</dbReference>
<dbReference type="GO" id="GO:0005762">
    <property type="term" value="C:mitochondrial large ribosomal subunit"/>
    <property type="evidence" value="ECO:0007669"/>
    <property type="project" value="TreeGrafter"/>
</dbReference>
<dbReference type="InterPro" id="IPR047859">
    <property type="entry name" value="Ribosomal_bL17_CS"/>
</dbReference>
<gene>
    <name evidence="5" type="ORF">HETIRDRAFT_413619</name>
</gene>
<dbReference type="InterPro" id="IPR036373">
    <property type="entry name" value="Ribosomal_bL17_sf"/>
</dbReference>
<dbReference type="OrthoDB" id="275000at2759"/>
<dbReference type="InterPro" id="IPR000456">
    <property type="entry name" value="Ribosomal_bL17"/>
</dbReference>
<dbReference type="Pfam" id="PF01196">
    <property type="entry name" value="Ribosomal_L17"/>
    <property type="match status" value="1"/>
</dbReference>
<dbReference type="EMBL" id="KI925454">
    <property type="protein sequence ID" value="ETW87300.1"/>
    <property type="molecule type" value="Genomic_DNA"/>
</dbReference>
<dbReference type="PROSITE" id="PS01167">
    <property type="entry name" value="RIBOSOMAL_L17"/>
    <property type="match status" value="1"/>
</dbReference>
<dbReference type="RefSeq" id="XP_009541217.1">
    <property type="nucleotide sequence ID" value="XM_009542922.1"/>
</dbReference>
<proteinExistence type="inferred from homology"/>
<dbReference type="eggNOG" id="KOG3280">
    <property type="taxonomic scope" value="Eukaryota"/>
</dbReference>
<dbReference type="InParanoid" id="W4KPK4"/>
<keyword evidence="2 4" id="KW-0689">Ribosomal protein</keyword>